<name>A0A2D4KFQ7_9SAUR</name>
<proteinExistence type="predicted"/>
<organism evidence="2">
    <name type="scientific">Micrurus paraensis</name>
    <dbReference type="NCBI Taxonomy" id="1970185"/>
    <lineage>
        <taxon>Eukaryota</taxon>
        <taxon>Metazoa</taxon>
        <taxon>Chordata</taxon>
        <taxon>Craniata</taxon>
        <taxon>Vertebrata</taxon>
        <taxon>Euteleostomi</taxon>
        <taxon>Lepidosauria</taxon>
        <taxon>Squamata</taxon>
        <taxon>Bifurcata</taxon>
        <taxon>Unidentata</taxon>
        <taxon>Episquamata</taxon>
        <taxon>Toxicofera</taxon>
        <taxon>Serpentes</taxon>
        <taxon>Colubroidea</taxon>
        <taxon>Elapidae</taxon>
        <taxon>Elapinae</taxon>
        <taxon>Micrurus</taxon>
    </lineage>
</organism>
<dbReference type="InterPro" id="IPR018154">
    <property type="entry name" value="TLV/ENV_coat_polyprotein"/>
</dbReference>
<evidence type="ECO:0000313" key="2">
    <source>
        <dbReference type="EMBL" id="LAB07563.1"/>
    </source>
</evidence>
<evidence type="ECO:0000256" key="1">
    <source>
        <dbReference type="SAM" id="Phobius"/>
    </source>
</evidence>
<dbReference type="SUPFAM" id="SSF58069">
    <property type="entry name" value="Virus ectodomain"/>
    <property type="match status" value="1"/>
</dbReference>
<dbReference type="Gene3D" id="1.10.287.210">
    <property type="match status" value="1"/>
</dbReference>
<dbReference type="EMBL" id="IACL01059935">
    <property type="protein sequence ID" value="LAB07563.1"/>
    <property type="molecule type" value="Transcribed_RNA"/>
</dbReference>
<dbReference type="CDD" id="cd09851">
    <property type="entry name" value="HTLV-1-like_HR1-HR2"/>
    <property type="match status" value="1"/>
</dbReference>
<protein>
    <recommendedName>
        <fullName evidence="3">Envelope glycoprotein</fullName>
    </recommendedName>
</protein>
<keyword evidence="1" id="KW-0812">Transmembrane</keyword>
<reference evidence="2" key="1">
    <citation type="submission" date="2017-07" db="EMBL/GenBank/DDBJ databases">
        <authorList>
            <person name="Mikheyev A."/>
            <person name="Grau M."/>
        </authorList>
    </citation>
    <scope>NUCLEOTIDE SEQUENCE</scope>
    <source>
        <tissue evidence="2">Venom_gland</tissue>
    </source>
</reference>
<accession>A0A2D4KFQ7</accession>
<feature type="transmembrane region" description="Helical" evidence="1">
    <location>
        <begin position="56"/>
        <end position="77"/>
    </location>
</feature>
<evidence type="ECO:0008006" key="3">
    <source>
        <dbReference type="Google" id="ProtNLM"/>
    </source>
</evidence>
<dbReference type="PANTHER" id="PTHR10424:SF60">
    <property type="entry name" value="HERV-H_2Q24.1 PROVIRUS ANCESTRAL ENV POLYPROTEIN-RELATED"/>
    <property type="match status" value="1"/>
</dbReference>
<dbReference type="AlphaFoldDB" id="A0A2D4KFQ7"/>
<keyword evidence="1" id="KW-0472">Membrane</keyword>
<dbReference type="PANTHER" id="PTHR10424">
    <property type="entry name" value="VIRAL ENVELOPE PROTEIN"/>
    <property type="match status" value="1"/>
</dbReference>
<sequence length="160" mass="17562">MEFSSYVEKKNAYLCLPTNWTGTCTIVHLFPKIGVVRGEQTLPIPLMGYVRKRVPLLVPLLAIMGIGSAIGTGVGGLTHSIIQFQQLSEEFQESLNQIAGTLVEVQDQIDSLAAMVLQNRRAIDLLTAEKGGLCIFLGEDCCFYMNKSGVVREIAKDLQD</sequence>
<dbReference type="Pfam" id="PF00429">
    <property type="entry name" value="TLV_coat"/>
    <property type="match status" value="1"/>
</dbReference>
<reference evidence="2" key="2">
    <citation type="submission" date="2017-11" db="EMBL/GenBank/DDBJ databases">
        <title>Coralsnake Venomics: Analyses of Venom Gland Transcriptomes and Proteomes of Six Brazilian Taxa.</title>
        <authorList>
            <person name="Aird S.D."/>
            <person name="Jorge da Silva N."/>
            <person name="Qiu L."/>
            <person name="Villar-Briones A."/>
            <person name="Aparecida-Saddi V."/>
            <person name="Campos-Telles M.P."/>
            <person name="Grau M."/>
            <person name="Mikheyev A.S."/>
        </authorList>
    </citation>
    <scope>NUCLEOTIDE SEQUENCE</scope>
    <source>
        <tissue evidence="2">Venom_gland</tissue>
    </source>
</reference>
<dbReference type="EMBL" id="IACL01059936">
    <property type="protein sequence ID" value="LAB07566.1"/>
    <property type="molecule type" value="Transcribed_RNA"/>
</dbReference>
<keyword evidence="1" id="KW-1133">Transmembrane helix</keyword>